<keyword evidence="4" id="KW-0067">ATP-binding</keyword>
<evidence type="ECO:0000259" key="7">
    <source>
        <dbReference type="Pfam" id="PF13193"/>
    </source>
</evidence>
<dbReference type="AlphaFoldDB" id="A0A174ZRG0"/>
<dbReference type="GO" id="GO:0015645">
    <property type="term" value="F:fatty acid ligase activity"/>
    <property type="evidence" value="ECO:0007669"/>
    <property type="project" value="TreeGrafter"/>
</dbReference>
<feature type="domain" description="AMP-dependent synthetase/ligase" evidence="6">
    <location>
        <begin position="47"/>
        <end position="412"/>
    </location>
</feature>
<dbReference type="InterPro" id="IPR045851">
    <property type="entry name" value="AMP-bd_C_sf"/>
</dbReference>
<dbReference type="GO" id="GO:0003987">
    <property type="term" value="F:acetate-CoA ligase activity"/>
    <property type="evidence" value="ECO:0007669"/>
    <property type="project" value="UniProtKB-EC"/>
</dbReference>
<keyword evidence="5" id="KW-0472">Membrane</keyword>
<dbReference type="FunFam" id="3.30.300.30:FF:000005">
    <property type="entry name" value="Acyl-coenzyme A synthetase ACSM5, mitochondrial"/>
    <property type="match status" value="1"/>
</dbReference>
<dbReference type="EMBL" id="CZBY01000014">
    <property type="protein sequence ID" value="CUQ88602.1"/>
    <property type="molecule type" value="Genomic_DNA"/>
</dbReference>
<dbReference type="EC" id="6.2.1.1" evidence="8"/>
<dbReference type="GO" id="GO:0004321">
    <property type="term" value="F:fatty-acyl-CoA synthase activity"/>
    <property type="evidence" value="ECO:0007669"/>
    <property type="project" value="TreeGrafter"/>
</dbReference>
<dbReference type="Gene3D" id="3.40.50.12780">
    <property type="entry name" value="N-terminal domain of ligase-like"/>
    <property type="match status" value="1"/>
</dbReference>
<dbReference type="GO" id="GO:0005524">
    <property type="term" value="F:ATP binding"/>
    <property type="evidence" value="ECO:0007669"/>
    <property type="project" value="UniProtKB-KW"/>
</dbReference>
<dbReference type="Proteomes" id="UP000095662">
    <property type="component" value="Unassembled WGS sequence"/>
</dbReference>
<keyword evidence="5" id="KW-0812">Transmembrane</keyword>
<dbReference type="STRING" id="39492.ERS852540_01750"/>
<gene>
    <name evidence="8" type="primary">acs</name>
    <name evidence="8" type="ORF">ERS852540_01750</name>
</gene>
<evidence type="ECO:0000256" key="4">
    <source>
        <dbReference type="ARBA" id="ARBA00022840"/>
    </source>
</evidence>
<evidence type="ECO:0000313" key="8">
    <source>
        <dbReference type="EMBL" id="CUQ88602.1"/>
    </source>
</evidence>
<reference evidence="8 9" key="1">
    <citation type="submission" date="2015-09" db="EMBL/GenBank/DDBJ databases">
        <authorList>
            <consortium name="Pathogen Informatics"/>
        </authorList>
    </citation>
    <scope>NUCLEOTIDE SEQUENCE [LARGE SCALE GENOMIC DNA]</scope>
    <source>
        <strain evidence="8 9">2789STDY5834928</strain>
    </source>
</reference>
<dbReference type="OrthoDB" id="9778383at2"/>
<comment type="similarity">
    <text evidence="1">Belongs to the ATP-dependent AMP-binding enzyme family.</text>
</comment>
<evidence type="ECO:0000256" key="1">
    <source>
        <dbReference type="ARBA" id="ARBA00006432"/>
    </source>
</evidence>
<dbReference type="SUPFAM" id="SSF56801">
    <property type="entry name" value="Acetyl-CoA synthetase-like"/>
    <property type="match status" value="1"/>
</dbReference>
<evidence type="ECO:0000313" key="9">
    <source>
        <dbReference type="Proteomes" id="UP000095662"/>
    </source>
</evidence>
<dbReference type="InterPro" id="IPR051087">
    <property type="entry name" value="Mitochondrial_ACSM"/>
</dbReference>
<dbReference type="InterPro" id="IPR042099">
    <property type="entry name" value="ANL_N_sf"/>
</dbReference>
<accession>A0A174ZRG0</accession>
<evidence type="ECO:0000256" key="3">
    <source>
        <dbReference type="ARBA" id="ARBA00022741"/>
    </source>
</evidence>
<protein>
    <submittedName>
        <fullName evidence="8">Acetyl-coenzyme A synthetase</fullName>
        <ecNumber evidence="8">6.2.1.1</ecNumber>
    </submittedName>
</protein>
<keyword evidence="2 8" id="KW-0436">Ligase</keyword>
<dbReference type="InterPro" id="IPR025110">
    <property type="entry name" value="AMP-bd_C"/>
</dbReference>
<dbReference type="Pfam" id="PF13193">
    <property type="entry name" value="AMP-binding_C"/>
    <property type="match status" value="1"/>
</dbReference>
<dbReference type="PANTHER" id="PTHR43605">
    <property type="entry name" value="ACYL-COENZYME A SYNTHETASE"/>
    <property type="match status" value="1"/>
</dbReference>
<evidence type="ECO:0000256" key="5">
    <source>
        <dbReference type="SAM" id="Phobius"/>
    </source>
</evidence>
<sequence>MEQVKNYYKRFVKEGFDENGILNKFEIDCPDNYNFGYDIIDKFGEIDPDRRALIHIDLQENRHDFSYSQLSKLSTQAANLFKSYGIKKGDKVMLVLKRNYQFWIAIIALIKLGAVAIPATHLLTTHDFTYRFERASVKAIVCTGYNPDIAKYVDEAQEEIHADGLVKFIANGHRDGWIPFDDEIAGMPETMERVQTDTREHMLLYFTSGTTGYPKMVVHNHRYALAHIQTAAHWQNVDSDGVHLTISDTGWGKAAWGKLFGQMSLGACVFVYDFDKFIPTDMLRIMQNYKITSFCAPPTMFRFFIKEGLENYDLSSLKYSAIAGEALNPEVYNKWLEFTGLKLMEAFGQTESTALLANLVGMTPKPGSMGKPTPLYDVDIVDDDGNPVPVGEVGEIVVRAERGKDGLFDGYYRDDELTAQAWHDGLYHTGDTAWKDEDGYFWYVGRNDDVIKASGYRIGPFEIESVLIAHPSVLECAVTGAPDPIRGQVVKATIVLARGYEPSDELKKELQTYVKKNTAPYKYPRIVEFVDELPKTISGKIRRVQIRNEDNKKNS</sequence>
<dbReference type="PANTHER" id="PTHR43605:SF10">
    <property type="entry name" value="ACYL-COA SYNTHETASE MEDIUM CHAIN FAMILY MEMBER 3"/>
    <property type="match status" value="1"/>
</dbReference>
<dbReference type="Gene3D" id="3.30.300.30">
    <property type="match status" value="1"/>
</dbReference>
<proteinExistence type="inferred from homology"/>
<name>A0A174ZRG0_9FIRM</name>
<keyword evidence="3" id="KW-0547">Nucleotide-binding</keyword>
<dbReference type="Pfam" id="PF00501">
    <property type="entry name" value="AMP-binding"/>
    <property type="match status" value="1"/>
</dbReference>
<organism evidence="8 9">
    <name type="scientific">[Eubacterium] siraeum</name>
    <dbReference type="NCBI Taxonomy" id="39492"/>
    <lineage>
        <taxon>Bacteria</taxon>
        <taxon>Bacillati</taxon>
        <taxon>Bacillota</taxon>
        <taxon>Clostridia</taxon>
        <taxon>Eubacteriales</taxon>
        <taxon>Oscillospiraceae</taxon>
        <taxon>Oscillospiraceae incertae sedis</taxon>
    </lineage>
</organism>
<keyword evidence="5" id="KW-1133">Transmembrane helix</keyword>
<dbReference type="InterPro" id="IPR000873">
    <property type="entry name" value="AMP-dep_synth/lig_dom"/>
</dbReference>
<evidence type="ECO:0000256" key="2">
    <source>
        <dbReference type="ARBA" id="ARBA00022598"/>
    </source>
</evidence>
<feature type="transmembrane region" description="Helical" evidence="5">
    <location>
        <begin position="102"/>
        <end position="123"/>
    </location>
</feature>
<dbReference type="GO" id="GO:0006633">
    <property type="term" value="P:fatty acid biosynthetic process"/>
    <property type="evidence" value="ECO:0007669"/>
    <property type="project" value="TreeGrafter"/>
</dbReference>
<evidence type="ECO:0000259" key="6">
    <source>
        <dbReference type="Pfam" id="PF00501"/>
    </source>
</evidence>
<dbReference type="GO" id="GO:0006637">
    <property type="term" value="P:acyl-CoA metabolic process"/>
    <property type="evidence" value="ECO:0007669"/>
    <property type="project" value="TreeGrafter"/>
</dbReference>
<feature type="domain" description="AMP-binding enzyme C-terminal" evidence="7">
    <location>
        <begin position="462"/>
        <end position="540"/>
    </location>
</feature>